<name>A0AAD7DA35_MYCRO</name>
<evidence type="ECO:0008006" key="3">
    <source>
        <dbReference type="Google" id="ProtNLM"/>
    </source>
</evidence>
<proteinExistence type="predicted"/>
<evidence type="ECO:0000313" key="1">
    <source>
        <dbReference type="EMBL" id="KAJ7686643.1"/>
    </source>
</evidence>
<dbReference type="InterPro" id="IPR016197">
    <property type="entry name" value="Chromo-like_dom_sf"/>
</dbReference>
<sequence length="157" mass="17823">MRAVVSLYVLEHRPGRSQTHPHLPLSSLRCRTSVPFVLRRFRGSDVLCLLFSDTDTLPSLPDTECSRPGCPVQEKFFEPEGVYGRRTKLDSTLGRVTEWLVFWKGYTWGEVTWESKPPSEVIETFKNRASAAGFNLDDDACIILREAREGGVKNPDH</sequence>
<reference evidence="1" key="1">
    <citation type="submission" date="2023-03" db="EMBL/GenBank/DDBJ databases">
        <title>Massive genome expansion in bonnet fungi (Mycena s.s.) driven by repeated elements and novel gene families across ecological guilds.</title>
        <authorList>
            <consortium name="Lawrence Berkeley National Laboratory"/>
            <person name="Harder C.B."/>
            <person name="Miyauchi S."/>
            <person name="Viragh M."/>
            <person name="Kuo A."/>
            <person name="Thoen E."/>
            <person name="Andreopoulos B."/>
            <person name="Lu D."/>
            <person name="Skrede I."/>
            <person name="Drula E."/>
            <person name="Henrissat B."/>
            <person name="Morin E."/>
            <person name="Kohler A."/>
            <person name="Barry K."/>
            <person name="LaButti K."/>
            <person name="Morin E."/>
            <person name="Salamov A."/>
            <person name="Lipzen A."/>
            <person name="Mereny Z."/>
            <person name="Hegedus B."/>
            <person name="Baldrian P."/>
            <person name="Stursova M."/>
            <person name="Weitz H."/>
            <person name="Taylor A."/>
            <person name="Grigoriev I.V."/>
            <person name="Nagy L.G."/>
            <person name="Martin F."/>
            <person name="Kauserud H."/>
        </authorList>
    </citation>
    <scope>NUCLEOTIDE SEQUENCE</scope>
    <source>
        <strain evidence="1">CBHHK067</strain>
    </source>
</reference>
<dbReference type="EMBL" id="JARKIE010000094">
    <property type="protein sequence ID" value="KAJ7686643.1"/>
    <property type="molecule type" value="Genomic_DNA"/>
</dbReference>
<organism evidence="1 2">
    <name type="scientific">Mycena rosella</name>
    <name type="common">Pink bonnet</name>
    <name type="synonym">Agaricus rosellus</name>
    <dbReference type="NCBI Taxonomy" id="1033263"/>
    <lineage>
        <taxon>Eukaryota</taxon>
        <taxon>Fungi</taxon>
        <taxon>Dikarya</taxon>
        <taxon>Basidiomycota</taxon>
        <taxon>Agaricomycotina</taxon>
        <taxon>Agaricomycetes</taxon>
        <taxon>Agaricomycetidae</taxon>
        <taxon>Agaricales</taxon>
        <taxon>Marasmiineae</taxon>
        <taxon>Mycenaceae</taxon>
        <taxon>Mycena</taxon>
    </lineage>
</organism>
<protein>
    <recommendedName>
        <fullName evidence="3">Chromo domain-containing protein</fullName>
    </recommendedName>
</protein>
<keyword evidence="2" id="KW-1185">Reference proteome</keyword>
<evidence type="ECO:0000313" key="2">
    <source>
        <dbReference type="Proteomes" id="UP001221757"/>
    </source>
</evidence>
<dbReference type="AlphaFoldDB" id="A0AAD7DA35"/>
<dbReference type="CDD" id="cd00024">
    <property type="entry name" value="CD_CSD"/>
    <property type="match status" value="1"/>
</dbReference>
<gene>
    <name evidence="1" type="ORF">B0H17DRAFT_707300</name>
</gene>
<dbReference type="Proteomes" id="UP001221757">
    <property type="component" value="Unassembled WGS sequence"/>
</dbReference>
<dbReference type="SUPFAM" id="SSF54160">
    <property type="entry name" value="Chromo domain-like"/>
    <property type="match status" value="1"/>
</dbReference>
<comment type="caution">
    <text evidence="1">The sequence shown here is derived from an EMBL/GenBank/DDBJ whole genome shotgun (WGS) entry which is preliminary data.</text>
</comment>
<dbReference type="Gene3D" id="2.40.50.40">
    <property type="match status" value="1"/>
</dbReference>
<accession>A0AAD7DA35</accession>